<dbReference type="Pfam" id="PF08388">
    <property type="entry name" value="GIIM"/>
    <property type="match status" value="1"/>
</dbReference>
<evidence type="ECO:0000313" key="3">
    <source>
        <dbReference type="Proteomes" id="UP000054925"/>
    </source>
</evidence>
<comment type="caution">
    <text evidence="2">The sequence shown here is derived from an EMBL/GenBank/DDBJ whole genome shotgun (WGS) entry which is preliminary data.</text>
</comment>
<dbReference type="GO" id="GO:0008270">
    <property type="term" value="F:zinc ion binding"/>
    <property type="evidence" value="ECO:0007669"/>
    <property type="project" value="InterPro"/>
</dbReference>
<dbReference type="EMBL" id="FCOL02000518">
    <property type="protein sequence ID" value="SAL88606.1"/>
    <property type="molecule type" value="Genomic_DNA"/>
</dbReference>
<dbReference type="Gene3D" id="1.10.30.50">
    <property type="match status" value="1"/>
</dbReference>
<accession>A0A158L5H7</accession>
<dbReference type="InterPro" id="IPR013597">
    <property type="entry name" value="Mat_intron_G2"/>
</dbReference>
<sequence>MPAKKNVQAFLDKVKAVLRKVRTAKQEVVIRSLNPLIRGWANYHCNQVAKEIFHKVDMVIWKLLWRWARRRHPNKSGTWTKERYFLRHGSRTWVFGTKVLGENGKESVVKLVRASDTPIRRHAKIKGEANLFDLAWEQYFEDRLTRSMKDKLQGRTRLLNLWVGQDGVCPNCQEPLTRETGWHVHHIVPRALGGSDSLSNLLLLHPNCHRQTHSLGNSGLPAPLKRGFAEA</sequence>
<organism evidence="2 3">
    <name type="scientific">Caballeronia terrestris</name>
    <dbReference type="NCBI Taxonomy" id="1226301"/>
    <lineage>
        <taxon>Bacteria</taxon>
        <taxon>Pseudomonadati</taxon>
        <taxon>Pseudomonadota</taxon>
        <taxon>Betaproteobacteria</taxon>
        <taxon>Burkholderiales</taxon>
        <taxon>Burkholderiaceae</taxon>
        <taxon>Caballeronia</taxon>
    </lineage>
</organism>
<reference evidence="2" key="1">
    <citation type="submission" date="2016-01" db="EMBL/GenBank/DDBJ databases">
        <authorList>
            <person name="Peeters C."/>
        </authorList>
    </citation>
    <scope>NUCLEOTIDE SEQUENCE [LARGE SCALE GENOMIC DNA]</scope>
    <source>
        <strain evidence="2">LMG 22937</strain>
    </source>
</reference>
<dbReference type="Proteomes" id="UP000054925">
    <property type="component" value="Unassembled WGS sequence"/>
</dbReference>
<evidence type="ECO:0000259" key="1">
    <source>
        <dbReference type="SMART" id="SM00507"/>
    </source>
</evidence>
<evidence type="ECO:0000313" key="2">
    <source>
        <dbReference type="EMBL" id="SAL88606.1"/>
    </source>
</evidence>
<dbReference type="CDD" id="cd00085">
    <property type="entry name" value="HNHc"/>
    <property type="match status" value="1"/>
</dbReference>
<keyword evidence="3" id="KW-1185">Reference proteome</keyword>
<protein>
    <submittedName>
        <fullName evidence="2">Group II intron, maturase-specific domain</fullName>
    </submittedName>
</protein>
<dbReference type="AlphaFoldDB" id="A0A158L5H7"/>
<dbReference type="SMART" id="SM00507">
    <property type="entry name" value="HNHc"/>
    <property type="match status" value="1"/>
</dbReference>
<proteinExistence type="predicted"/>
<feature type="domain" description="HNH nuclease" evidence="1">
    <location>
        <begin position="158"/>
        <end position="210"/>
    </location>
</feature>
<gene>
    <name evidence="2" type="ORF">AWB67_07628</name>
</gene>
<dbReference type="InterPro" id="IPR003615">
    <property type="entry name" value="HNH_nuc"/>
</dbReference>
<dbReference type="InterPro" id="IPR002711">
    <property type="entry name" value="HNH"/>
</dbReference>
<dbReference type="Pfam" id="PF01844">
    <property type="entry name" value="HNH"/>
    <property type="match status" value="1"/>
</dbReference>
<name>A0A158L5H7_9BURK</name>
<dbReference type="GO" id="GO:0004519">
    <property type="term" value="F:endonuclease activity"/>
    <property type="evidence" value="ECO:0007669"/>
    <property type="project" value="InterPro"/>
</dbReference>
<dbReference type="GO" id="GO:0003676">
    <property type="term" value="F:nucleic acid binding"/>
    <property type="evidence" value="ECO:0007669"/>
    <property type="project" value="InterPro"/>
</dbReference>